<dbReference type="InterPro" id="IPR036770">
    <property type="entry name" value="Ankyrin_rpt-contain_sf"/>
</dbReference>
<dbReference type="AlphaFoldDB" id="A0AA88XKP0"/>
<evidence type="ECO:0000256" key="3">
    <source>
        <dbReference type="PROSITE-ProRule" id="PRU00023"/>
    </source>
</evidence>
<accession>A0AA88XKP0</accession>
<feature type="repeat" description="ANK" evidence="3">
    <location>
        <begin position="175"/>
        <end position="207"/>
    </location>
</feature>
<dbReference type="GO" id="GO:0003723">
    <property type="term" value="F:RNA binding"/>
    <property type="evidence" value="ECO:0007669"/>
    <property type="project" value="TreeGrafter"/>
</dbReference>
<feature type="repeat" description="ANK" evidence="3">
    <location>
        <begin position="109"/>
        <end position="141"/>
    </location>
</feature>
<dbReference type="SUPFAM" id="SSF158235">
    <property type="entry name" value="SOCS box-like"/>
    <property type="match status" value="1"/>
</dbReference>
<dbReference type="GO" id="GO:0004540">
    <property type="term" value="F:RNA nuclease activity"/>
    <property type="evidence" value="ECO:0007669"/>
    <property type="project" value="TreeGrafter"/>
</dbReference>
<dbReference type="PROSITE" id="PS50225">
    <property type="entry name" value="SOCS"/>
    <property type="match status" value="1"/>
</dbReference>
<evidence type="ECO:0000313" key="6">
    <source>
        <dbReference type="Proteomes" id="UP001186944"/>
    </source>
</evidence>
<keyword evidence="1" id="KW-0677">Repeat</keyword>
<feature type="repeat" description="ANK" evidence="3">
    <location>
        <begin position="72"/>
        <end position="104"/>
    </location>
</feature>
<name>A0AA88XKP0_PINIB</name>
<dbReference type="Proteomes" id="UP001186944">
    <property type="component" value="Unassembled WGS sequence"/>
</dbReference>
<organism evidence="5 6">
    <name type="scientific">Pinctada imbricata</name>
    <name type="common">Atlantic pearl-oyster</name>
    <name type="synonym">Pinctada martensii</name>
    <dbReference type="NCBI Taxonomy" id="66713"/>
    <lineage>
        <taxon>Eukaryota</taxon>
        <taxon>Metazoa</taxon>
        <taxon>Spiralia</taxon>
        <taxon>Lophotrochozoa</taxon>
        <taxon>Mollusca</taxon>
        <taxon>Bivalvia</taxon>
        <taxon>Autobranchia</taxon>
        <taxon>Pteriomorphia</taxon>
        <taxon>Pterioida</taxon>
        <taxon>Pterioidea</taxon>
        <taxon>Pteriidae</taxon>
        <taxon>Pinctada</taxon>
    </lineage>
</organism>
<keyword evidence="2 3" id="KW-0040">ANK repeat</keyword>
<keyword evidence="6" id="KW-1185">Reference proteome</keyword>
<comment type="caution">
    <text evidence="5">The sequence shown here is derived from an EMBL/GenBank/DDBJ whole genome shotgun (WGS) entry which is preliminary data.</text>
</comment>
<dbReference type="SMART" id="SM00969">
    <property type="entry name" value="SOCS_box"/>
    <property type="match status" value="1"/>
</dbReference>
<evidence type="ECO:0000259" key="4">
    <source>
        <dbReference type="PROSITE" id="PS50225"/>
    </source>
</evidence>
<gene>
    <name evidence="5" type="ORF">FSP39_002867</name>
</gene>
<sequence length="402" mass="45337">MSTSLKGLSEAVLNHDLEGIKRFLRVHMDHGCLDHGTLSEALLEAAKKGMFEIVEFILRSSDDVDINYTNSNGRNALCMSIKAGDLNVVKLLVEKGASVNVNEANMNCFDTNPLHLATECDDVNILEFLLRNGANVNSMDKLGCSALHRAIKSKNVDKVKILLENGADLKPMEYFEMTPLCSAVMMESPEIVQLLLNAGADPNDTDLSGMEMGSYRCSLLHTAQMLKESSFEKSSTILQMLIESGARLNQEDSYGYTPIQHCIKRCKTKAFNMTNLILLIKAGAKLESVERVSYYKSISLESSLYLLQCYRQWDVIRLLVDAGWELHREPCMDIVLENAQERNTEIYDDIKALHSHPYPLMSLCRIAIKRHLLRCTHDRSIYTRVLELPLPRKLRDFVMGVT</sequence>
<dbReference type="SUPFAM" id="SSF48403">
    <property type="entry name" value="Ankyrin repeat"/>
    <property type="match status" value="1"/>
</dbReference>
<dbReference type="Pfam" id="PF12796">
    <property type="entry name" value="Ank_2"/>
    <property type="match status" value="2"/>
</dbReference>
<dbReference type="PANTHER" id="PTHR24141:SF1">
    <property type="entry name" value="2-5A-DEPENDENT RIBONUCLEASE"/>
    <property type="match status" value="1"/>
</dbReference>
<dbReference type="CDD" id="cd03587">
    <property type="entry name" value="SOCS"/>
    <property type="match status" value="1"/>
</dbReference>
<evidence type="ECO:0000313" key="5">
    <source>
        <dbReference type="EMBL" id="KAK3087190.1"/>
    </source>
</evidence>
<proteinExistence type="predicted"/>
<dbReference type="EMBL" id="VSWD01000011">
    <property type="protein sequence ID" value="KAK3087190.1"/>
    <property type="molecule type" value="Genomic_DNA"/>
</dbReference>
<dbReference type="InterPro" id="IPR002110">
    <property type="entry name" value="Ankyrin_rpt"/>
</dbReference>
<dbReference type="InterPro" id="IPR001496">
    <property type="entry name" value="SOCS_box"/>
</dbReference>
<dbReference type="SMART" id="SM00248">
    <property type="entry name" value="ANK"/>
    <property type="match status" value="8"/>
</dbReference>
<evidence type="ECO:0000256" key="2">
    <source>
        <dbReference type="ARBA" id="ARBA00023043"/>
    </source>
</evidence>
<protein>
    <recommendedName>
        <fullName evidence="4">SOCS box domain-containing protein</fullName>
    </recommendedName>
</protein>
<evidence type="ECO:0000256" key="1">
    <source>
        <dbReference type="ARBA" id="ARBA00022737"/>
    </source>
</evidence>
<reference evidence="5" key="1">
    <citation type="submission" date="2019-08" db="EMBL/GenBank/DDBJ databases">
        <title>The improved chromosome-level genome for the pearl oyster Pinctada fucata martensii using PacBio sequencing and Hi-C.</title>
        <authorList>
            <person name="Zheng Z."/>
        </authorList>
    </citation>
    <scope>NUCLEOTIDE SEQUENCE</scope>
    <source>
        <strain evidence="5">ZZ-2019</strain>
        <tissue evidence="5">Adductor muscle</tissue>
    </source>
</reference>
<dbReference type="Gene3D" id="1.25.40.20">
    <property type="entry name" value="Ankyrin repeat-containing domain"/>
    <property type="match status" value="3"/>
</dbReference>
<dbReference type="InterPro" id="IPR036036">
    <property type="entry name" value="SOCS_box-like_dom_sf"/>
</dbReference>
<dbReference type="GO" id="GO:0006396">
    <property type="term" value="P:RNA processing"/>
    <property type="evidence" value="ECO:0007669"/>
    <property type="project" value="TreeGrafter"/>
</dbReference>
<feature type="repeat" description="ANK" evidence="3">
    <location>
        <begin position="142"/>
        <end position="174"/>
    </location>
</feature>
<dbReference type="GO" id="GO:0035556">
    <property type="term" value="P:intracellular signal transduction"/>
    <property type="evidence" value="ECO:0007669"/>
    <property type="project" value="InterPro"/>
</dbReference>
<dbReference type="PANTHER" id="PTHR24141">
    <property type="entry name" value="2-5A-DEPENDENT RIBONUCLEASE"/>
    <property type="match status" value="1"/>
</dbReference>
<dbReference type="Pfam" id="PF07525">
    <property type="entry name" value="SOCS_box"/>
    <property type="match status" value="1"/>
</dbReference>
<dbReference type="PROSITE" id="PS50297">
    <property type="entry name" value="ANK_REP_REGION"/>
    <property type="match status" value="4"/>
</dbReference>
<feature type="domain" description="SOCS box" evidence="4">
    <location>
        <begin position="355"/>
        <end position="402"/>
    </location>
</feature>
<dbReference type="PROSITE" id="PS50088">
    <property type="entry name" value="ANK_REPEAT"/>
    <property type="match status" value="4"/>
</dbReference>